<keyword evidence="4" id="KW-0812">Transmembrane</keyword>
<dbReference type="GO" id="GO:0003676">
    <property type="term" value="F:nucleic acid binding"/>
    <property type="evidence" value="ECO:0007669"/>
    <property type="project" value="InterPro"/>
</dbReference>
<dbReference type="Gene3D" id="2.40.70.10">
    <property type="entry name" value="Acid Proteases"/>
    <property type="match status" value="1"/>
</dbReference>
<dbReference type="GO" id="GO:0019899">
    <property type="term" value="F:enzyme binding"/>
    <property type="evidence" value="ECO:0007669"/>
    <property type="project" value="UniProtKB-ARBA"/>
</dbReference>
<dbReference type="SUPFAM" id="SSF57756">
    <property type="entry name" value="Retrovirus zinc finger-like domains"/>
    <property type="match status" value="1"/>
</dbReference>
<feature type="region of interest" description="Disordered" evidence="3">
    <location>
        <begin position="272"/>
        <end position="340"/>
    </location>
</feature>
<feature type="compositionally biased region" description="Basic and acidic residues" evidence="3">
    <location>
        <begin position="321"/>
        <end position="333"/>
    </location>
</feature>
<sequence length="1578" mass="179545">MWKLVIGVIGGGTSTESGLATSECNQTMTSNMGANWANETEKSTKDEKVETGAVESTIFEWVEENSEEYVKKAVATAKEDILRVAKVTKRQADVIMEPLARSFDKFVAGLCEELRESPNLVNNEEARCIRYLRKVEFADVDIVHRYMSAGAEVLRFERETGYDADGYKAQVDKEIDKCNFQVNKLHGEAEKWRNEAEMLKKKVEDSEDAYGELLEKYTKMEKEVQLLKNRKGEKTIREASPTPSFQMFSDLKNAKSKFATSNRGATVETMAGRVLEDGESSSGLSKLETDKRSENSTEKRTKDWVIHGKSKIVSDGGSENVDGHRGGKSEKSPTKTRSSIESVKDGLVAMMGFMKLNSFPDPEPFSGYASENLDEFLELFELKYGSLTGNGKEMGAILTGKFLKGHAKKLFDSIDVGKDWKWKEVKEKFEEVMNASRTSKRGRAIEKWQDMKIGKNQSLQMYCIEIEKLARDAFDASPREIDIYKTAKLLQATRRNSALAGLLAVKKNDKKDGNQYETLKSAALQFEYDLEREKYREDRKKFEKKGGSDPGESSKAKNEKSENADKDETSKTTKEKSNQGESSRRDAGRCFSCGKDGHFIANCPNRAEVNCLKTEGLCKMRPVEKATILGQQVEILIDSGSEVSLMSSKIFDKLMDGARNLEKSKSKVELPGNWSLKSCGGTNMKIIKQLEVETKIRDREEKVKFQIIEQDMNMLILGLDSFKNFGIFVGWKSESNMEDANVKSGNPGVGKKRQRKRAARKIREKGTDLVQKIYSLKISDSEDESRDFSTGPEADKSELIGKEVAESVDQEKMLEDMELWRNPYNIGKKSLVMMNGKFSAVDRDTLDRRIAVADGVWRKLMSKDSGCCGSESIKSYCYMDPQTTTTSTSKIASQNRENENEKPVGRKQSIIVGVISLILILLAGGAMFWILFTQSNIDEAPKKIFQQHKTEIIDFAEKAVQVVRNFPHFLNDFAIEHISSKLFDYIRQELNIPKMKQNTVPVFTEFDWRTNQPTLEIIHNCTPPKGIILEKNAFMKLLNEPFEIKRKEMVNIEKPVNDSQLEFDKIIEKESRKPGRLSKQNMIGYSKSIVTVLEDYQSRTVTRDDSFIKSYETQVDSRHVAELAHLILTIVFYSIDLLIFAAIMTIFIFYQRRKLLLEKLKKLSRILMIISAIFVIGWLIFAVLGYFDISPFFYDCELKSESQNPIGKFTNFDGKQIDIGKLNGGCEKGDTVYSIMNPFLNSQIIDGYLRRFQSDVQSFVTGLIALKIGVTADEIGIHSLKLQNQIALFTPYKAPPCNTEINGQQYVKNLINLMSSHISDLGQFNSLKLGIPEKLITLPSETATFMQTSFNELQNISVKTCSSIKSQLDSSDYSCYLEMPPGLCENRDTYFSNINIVWWIMLGIYVLNFLLSWLLYLIPNSIIKRRKHSAKMEKMRKEEEEKKKKEKEDDNNKRIENEEKQKKALVNKLDVVEKQNKVMGKELKATKILAEEQGNLLEKKQNQIDEQGVELEENRVEMKKADKKIFDYQQEIGKQTAKEFNVNLDEKPWSKESIKSKSKSKMEKSTKSKSTITKSSKK</sequence>
<dbReference type="Proteomes" id="UP001152747">
    <property type="component" value="Unassembled WGS sequence"/>
</dbReference>
<dbReference type="InterPro" id="IPR036875">
    <property type="entry name" value="Znf_CCHC_sf"/>
</dbReference>
<organism evidence="6 7">
    <name type="scientific">Caenorhabditis angaria</name>
    <dbReference type="NCBI Taxonomy" id="860376"/>
    <lineage>
        <taxon>Eukaryota</taxon>
        <taxon>Metazoa</taxon>
        <taxon>Ecdysozoa</taxon>
        <taxon>Nematoda</taxon>
        <taxon>Chromadorea</taxon>
        <taxon>Rhabditida</taxon>
        <taxon>Rhabditina</taxon>
        <taxon>Rhabditomorpha</taxon>
        <taxon>Rhabditoidea</taxon>
        <taxon>Rhabditidae</taxon>
        <taxon>Peloderinae</taxon>
        <taxon>Caenorhabditis</taxon>
    </lineage>
</organism>
<dbReference type="PROSITE" id="PS00141">
    <property type="entry name" value="ASP_PROTEASE"/>
    <property type="match status" value="1"/>
</dbReference>
<gene>
    <name evidence="6" type="ORF">CAMP_LOCUS2978</name>
</gene>
<dbReference type="GO" id="GO:0005737">
    <property type="term" value="C:cytoplasm"/>
    <property type="evidence" value="ECO:0007669"/>
    <property type="project" value="UniProtKB-ARBA"/>
</dbReference>
<dbReference type="SUPFAM" id="SSF50630">
    <property type="entry name" value="Acid proteases"/>
    <property type="match status" value="1"/>
</dbReference>
<evidence type="ECO:0000256" key="3">
    <source>
        <dbReference type="SAM" id="MobiDB-lite"/>
    </source>
</evidence>
<feature type="compositionally biased region" description="Basic and acidic residues" evidence="3">
    <location>
        <begin position="287"/>
        <end position="306"/>
    </location>
</feature>
<reference evidence="6" key="1">
    <citation type="submission" date="2022-11" db="EMBL/GenBank/DDBJ databases">
        <authorList>
            <person name="Kikuchi T."/>
        </authorList>
    </citation>
    <scope>NUCLEOTIDE SEQUENCE</scope>
    <source>
        <strain evidence="6">PS1010</strain>
    </source>
</reference>
<keyword evidence="4" id="KW-1133">Transmembrane helix</keyword>
<keyword evidence="4" id="KW-0472">Membrane</keyword>
<feature type="transmembrane region" description="Helical" evidence="4">
    <location>
        <begin position="1123"/>
        <end position="1150"/>
    </location>
</feature>
<feature type="transmembrane region" description="Helical" evidence="4">
    <location>
        <begin position="1396"/>
        <end position="1418"/>
    </location>
</feature>
<feature type="compositionally biased region" description="Basic and acidic residues" evidence="3">
    <location>
        <begin position="1544"/>
        <end position="1566"/>
    </location>
</feature>
<evidence type="ECO:0000256" key="4">
    <source>
        <dbReference type="SAM" id="Phobius"/>
    </source>
</evidence>
<evidence type="ECO:0000313" key="7">
    <source>
        <dbReference type="Proteomes" id="UP001152747"/>
    </source>
</evidence>
<feature type="compositionally biased region" description="Basic and acidic residues" evidence="3">
    <location>
        <begin position="1430"/>
        <end position="1456"/>
    </location>
</feature>
<dbReference type="GO" id="GO:0004190">
    <property type="term" value="F:aspartic-type endopeptidase activity"/>
    <property type="evidence" value="ECO:0007669"/>
    <property type="project" value="InterPro"/>
</dbReference>
<evidence type="ECO:0000256" key="1">
    <source>
        <dbReference type="PROSITE-ProRule" id="PRU00047"/>
    </source>
</evidence>
<feature type="transmembrane region" description="Helical" evidence="4">
    <location>
        <begin position="1166"/>
        <end position="1187"/>
    </location>
</feature>
<dbReference type="GO" id="GO:0008270">
    <property type="term" value="F:zinc ion binding"/>
    <property type="evidence" value="ECO:0007669"/>
    <property type="project" value="UniProtKB-KW"/>
</dbReference>
<dbReference type="InterPro" id="IPR001878">
    <property type="entry name" value="Znf_CCHC"/>
</dbReference>
<evidence type="ECO:0000313" key="6">
    <source>
        <dbReference type="EMBL" id="CAI5440341.1"/>
    </source>
</evidence>
<evidence type="ECO:0000259" key="5">
    <source>
        <dbReference type="PROSITE" id="PS50158"/>
    </source>
</evidence>
<feature type="region of interest" description="Disordered" evidence="3">
    <location>
        <begin position="1428"/>
        <end position="1456"/>
    </location>
</feature>
<dbReference type="GO" id="GO:0006508">
    <property type="term" value="P:proteolysis"/>
    <property type="evidence" value="ECO:0007669"/>
    <property type="project" value="InterPro"/>
</dbReference>
<comment type="caution">
    <text evidence="6">The sequence shown here is derived from an EMBL/GenBank/DDBJ whole genome shotgun (WGS) entry which is preliminary data.</text>
</comment>
<keyword evidence="2" id="KW-0175">Coiled coil</keyword>
<protein>
    <recommendedName>
        <fullName evidence="5">CCHC-type domain-containing protein</fullName>
    </recommendedName>
</protein>
<dbReference type="CDD" id="cd00303">
    <property type="entry name" value="retropepsin_like"/>
    <property type="match status" value="1"/>
</dbReference>
<feature type="region of interest" description="Disordered" evidence="3">
    <location>
        <begin position="539"/>
        <end position="587"/>
    </location>
</feature>
<keyword evidence="1" id="KW-0862">Zinc</keyword>
<feature type="domain" description="CCHC-type" evidence="5">
    <location>
        <begin position="589"/>
        <end position="605"/>
    </location>
</feature>
<dbReference type="InterPro" id="IPR001969">
    <property type="entry name" value="Aspartic_peptidase_AS"/>
</dbReference>
<dbReference type="InterPro" id="IPR021109">
    <property type="entry name" value="Peptidase_aspartic_dom_sf"/>
</dbReference>
<feature type="compositionally biased region" description="Basic residues" evidence="3">
    <location>
        <begin position="750"/>
        <end position="761"/>
    </location>
</feature>
<feature type="region of interest" description="Disordered" evidence="3">
    <location>
        <begin position="1542"/>
        <end position="1578"/>
    </location>
</feature>
<name>A0A9P1I8Q5_9PELO</name>
<accession>A0A9P1I8Q5</accession>
<dbReference type="SMART" id="SM00343">
    <property type="entry name" value="ZnF_C2HC"/>
    <property type="match status" value="1"/>
</dbReference>
<dbReference type="PROSITE" id="PS50158">
    <property type="entry name" value="ZF_CCHC"/>
    <property type="match status" value="1"/>
</dbReference>
<dbReference type="Gene3D" id="4.10.60.10">
    <property type="entry name" value="Zinc finger, CCHC-type"/>
    <property type="match status" value="1"/>
</dbReference>
<keyword evidence="1" id="KW-0479">Metal-binding</keyword>
<feature type="compositionally biased region" description="Low complexity" evidence="3">
    <location>
        <begin position="1568"/>
        <end position="1578"/>
    </location>
</feature>
<keyword evidence="7" id="KW-1185">Reference proteome</keyword>
<feature type="coiled-coil region" evidence="2">
    <location>
        <begin position="182"/>
        <end position="230"/>
    </location>
</feature>
<proteinExistence type="predicted"/>
<keyword evidence="1" id="KW-0863">Zinc-finger</keyword>
<feature type="transmembrane region" description="Helical" evidence="4">
    <location>
        <begin position="910"/>
        <end position="932"/>
    </location>
</feature>
<feature type="region of interest" description="Disordered" evidence="3">
    <location>
        <begin position="739"/>
        <end position="761"/>
    </location>
</feature>
<dbReference type="EMBL" id="CANHGI010000001">
    <property type="protein sequence ID" value="CAI5440341.1"/>
    <property type="molecule type" value="Genomic_DNA"/>
</dbReference>
<evidence type="ECO:0000256" key="2">
    <source>
        <dbReference type="SAM" id="Coils"/>
    </source>
</evidence>